<dbReference type="eggNOG" id="KOG1835">
    <property type="taxonomic scope" value="Eukaryota"/>
</dbReference>
<reference evidence="5 6" key="1">
    <citation type="journal article" date="2009" name="Nature">
        <title>Evolution of pathogenicity and sexual reproduction in eight Candida genomes.</title>
        <authorList>
            <person name="Butler G."/>
            <person name="Rasmussen M.D."/>
            <person name="Lin M.F."/>
            <person name="Santos M.A."/>
            <person name="Sakthikumar S."/>
            <person name="Munro C.A."/>
            <person name="Rheinbay E."/>
            <person name="Grabherr M."/>
            <person name="Forche A."/>
            <person name="Reedy J.L."/>
            <person name="Agrafioti I."/>
            <person name="Arnaud M.B."/>
            <person name="Bates S."/>
            <person name="Brown A.J."/>
            <person name="Brunke S."/>
            <person name="Costanzo M.C."/>
            <person name="Fitzpatrick D.A."/>
            <person name="de Groot P.W."/>
            <person name="Harris D."/>
            <person name="Hoyer L.L."/>
            <person name="Hube B."/>
            <person name="Klis F.M."/>
            <person name="Kodira C."/>
            <person name="Lennard N."/>
            <person name="Logue M.E."/>
            <person name="Martin R."/>
            <person name="Neiman A.M."/>
            <person name="Nikolaou E."/>
            <person name="Quail M.A."/>
            <person name="Quinn J."/>
            <person name="Santos M.C."/>
            <person name="Schmitzberger F.F."/>
            <person name="Sherlock G."/>
            <person name="Shah P."/>
            <person name="Silverstein K.A."/>
            <person name="Skrzypek M.S."/>
            <person name="Soll D."/>
            <person name="Staggs R."/>
            <person name="Stansfield I."/>
            <person name="Stumpf M.P."/>
            <person name="Sudbery P.E."/>
            <person name="Srikantha T."/>
            <person name="Zeng Q."/>
            <person name="Berman J."/>
            <person name="Berriman M."/>
            <person name="Heitman J."/>
            <person name="Gow N.A."/>
            <person name="Lorenz M.C."/>
            <person name="Birren B.W."/>
            <person name="Kellis M."/>
            <person name="Cuomo C.A."/>
        </authorList>
    </citation>
    <scope>NUCLEOTIDE SEQUENCE [LARGE SCALE GENOMIC DNA]</scope>
    <source>
        <strain evidence="6">ATCC 6260 / CBS 566 / DSM 6381 / JCM 1539 / NBRC 10279 / NRRL Y-324</strain>
    </source>
</reference>
<dbReference type="RefSeq" id="XP_001485558.2">
    <property type="nucleotide sequence ID" value="XM_001485508.1"/>
</dbReference>
<gene>
    <name evidence="5" type="ORF">PGUG_01229</name>
</gene>
<evidence type="ECO:0000313" key="6">
    <source>
        <dbReference type="Proteomes" id="UP000001997"/>
    </source>
</evidence>
<protein>
    <recommendedName>
        <fullName evidence="7">Nucleoporin</fullName>
    </recommendedName>
</protein>
<dbReference type="OMA" id="AYGFIEW"/>
<dbReference type="DNASU" id="5127869"/>
<dbReference type="GO" id="GO:0017056">
    <property type="term" value="F:structural constituent of nuclear pore"/>
    <property type="evidence" value="ECO:0007669"/>
    <property type="project" value="TreeGrafter"/>
</dbReference>
<dbReference type="STRING" id="294746.A5DD78"/>
<evidence type="ECO:0000313" key="5">
    <source>
        <dbReference type="EMBL" id="EDK37131.2"/>
    </source>
</evidence>
<dbReference type="GeneID" id="5127869"/>
<dbReference type="Proteomes" id="UP000001997">
    <property type="component" value="Unassembled WGS sequence"/>
</dbReference>
<dbReference type="GO" id="GO:0044611">
    <property type="term" value="C:nuclear pore inner ring"/>
    <property type="evidence" value="ECO:0007669"/>
    <property type="project" value="TreeGrafter"/>
</dbReference>
<organism evidence="5 6">
    <name type="scientific">Meyerozyma guilliermondii (strain ATCC 6260 / CBS 566 / DSM 6381 / JCM 1539 / NBRC 10279 / NRRL Y-324)</name>
    <name type="common">Yeast</name>
    <name type="synonym">Candida guilliermondii</name>
    <dbReference type="NCBI Taxonomy" id="294746"/>
    <lineage>
        <taxon>Eukaryota</taxon>
        <taxon>Fungi</taxon>
        <taxon>Dikarya</taxon>
        <taxon>Ascomycota</taxon>
        <taxon>Saccharomycotina</taxon>
        <taxon>Pichiomycetes</taxon>
        <taxon>Debaryomycetaceae</taxon>
        <taxon>Meyerozyma</taxon>
    </lineage>
</organism>
<dbReference type="PANTHER" id="PTHR31344:SF0">
    <property type="entry name" value="NUCLEAR PORE COMPLEX PROTEIN NUP205"/>
    <property type="match status" value="1"/>
</dbReference>
<dbReference type="OrthoDB" id="2019644at2759"/>
<keyword evidence="4" id="KW-0539">Nucleus</keyword>
<dbReference type="PANTHER" id="PTHR31344">
    <property type="entry name" value="NUCLEAR PORE COMPLEX PROTEIN NUP205"/>
    <property type="match status" value="1"/>
</dbReference>
<evidence type="ECO:0000256" key="3">
    <source>
        <dbReference type="ARBA" id="ARBA00022448"/>
    </source>
</evidence>
<dbReference type="KEGG" id="pgu:PGUG_01229"/>
<comment type="similarity">
    <text evidence="2">Belongs to the NUP186/NUP192/NUP205 family.</text>
</comment>
<evidence type="ECO:0000256" key="4">
    <source>
        <dbReference type="ARBA" id="ARBA00023242"/>
    </source>
</evidence>
<dbReference type="VEuPathDB" id="FungiDB:PGUG_01229"/>
<dbReference type="EMBL" id="CH408156">
    <property type="protein sequence ID" value="EDK37131.2"/>
    <property type="molecule type" value="Genomic_DNA"/>
</dbReference>
<accession>A5DD78</accession>
<comment type="subcellular location">
    <subcellularLocation>
        <location evidence="1">Nucleus</location>
    </subcellularLocation>
</comment>
<dbReference type="InParanoid" id="A5DD78"/>
<evidence type="ECO:0000256" key="2">
    <source>
        <dbReference type="ARBA" id="ARBA00005892"/>
    </source>
</evidence>
<keyword evidence="3" id="KW-0813">Transport</keyword>
<keyword evidence="6" id="KW-1185">Reference proteome</keyword>
<evidence type="ECO:0000256" key="1">
    <source>
        <dbReference type="ARBA" id="ARBA00004123"/>
    </source>
</evidence>
<dbReference type="HOGENOM" id="CLU_002778_0_0_1"/>
<proteinExistence type="inferred from homology"/>
<dbReference type="InterPro" id="IPR021827">
    <property type="entry name" value="Nup186/Nup192/Nup205"/>
</dbReference>
<name>A5DD78_PICGU</name>
<sequence>MATPSFLCVPLFLGASIHAVHRSIFQNIFAENNSMHWSIEPFEECYNSIRKFGSVDQNLLENISEDLLSLLIHPGRNDKSKSQLINENEPITFSNGDQYRLNREFIDVSGVLAAELDLDEIATAELLWYANKLSFNNGTSFIDSGRYAYFTRAQYILNILGYLTSQEELGMVVKDYQKFLDNVLQSFKIIYSHVSTLNELIDKQKVTGDINNLQFTSAIAYSRSNLFKFHELLGELLFGLFSRYFAHYNTSQHFTKNIDHIKQNVADEDVLIFHYLPALFSFVNHLDKIKDVDQLHRSITSKLNQDYSKLSSADEVRISNSNLKGFEVLIYMFFFIYFITWCKSSDERIRKFDFKEDCLKYIEIVISYGAAEKLLCCTADSAHPKTTELIEMKNLYDFRSLLQKVFPRFTSVKFAYPNQDLQSIVSANPELTNINALLVTYSVSDEFNENLLAPFYHEFFREFVNNAAIVMTSLRDNEEDFLLSSLNKQLLDDPNAASKKANSNDFAGVDLDEIAEVADLERLYLAFSYSYLHRPELCAMLWVDEELSPDIVGFINWGLSYNTSPLIASTFCLLLGSITYAGPSSAVKVWDLLVSNNNASLKKNDYSKISLDSIVDSLEYYIGALFENFENDLNEQLKQQQKRQDYMFSANFASESDSRNITIELAEDSIVFISGFVQLISSIVRNISSYPAASTLSASDSSNLKNTIFNRFLPLITDFLKFDNTIMGIKNSTGDNKIYEGSITVNTETRVVLINLMLNFLEDFVHANDDLTLRYQIWNLIDKWFCHALAEKENQSNGFLNNNVKRSRVKLVRIEDGFHMNLSHISQVNNFVDLLISLLKPLHNTHQAFITYKLLYPPDLGDGHRPQDHIGIWPYMEYLLVEVFGKSTQVDEKFRISLQLKLVKLMESSLNEIDWQFLAVVAPKLIRNYDISSIFDTSYAPLDFQLFAKLHHSIAILHYTYEDSVTRSLFSIVDTGIEGLNSSPKSETLVENCLKVADKILSLQDFYVGQALPVLRDTAKPPTSSHTSMSLVAASNNIYDRVSLPQNLGNGVVDFFQVFLFNLSSVATLALYVGSDSIPIAKVSLEILKKLASSQFFDGQSGAENLTDSNRLLTIFKSVDESDRIKFGFIQQLQKDTESIEILELKLQILNFLIDNLQSHRMSVSHFLLGFKSQGGIIHLDPSDEHNTLLKSLLVSLDTFFRSMAELDYQNGNRHVIDVGSTTLVSLIMDLIANLCRHPQTSSTTLSYIKGSVNVDIFRVSVEAQPVVDVRTIWFDTEFDGELHERLQNKFIQSNLAVGSFFAFIKQRNLVFQLLALDMLNFSDNSSLMKKKAYKQLLLAGQNTLNGAPKLLSFLDVLNYEFSDFGDLKVETYSQKYDLKYFFELLQNKPSGLGRAVDLSVIEKTFMLLCRNQSDSILSDLTKESISQSIITEGNYLADYMTKLVFSQELEDLQVSCLHSWSQLVQALLLDDSMESSERINFIMEVFQIILPKINDSYDTRIRFCEELISLCVPLFEVFDTDQSKKEDVEERIHKSIPLLLTCIKGITSSTSTPELRSDLYVLSTKYLQQVMGHETLELVTKNLVKSNDTRLLATVCNDAICAEGAPRITSLLFLESLIHLASNCKDDFAMETILKTNSLVLLVHSLKRTDEVITEFSKDGSSNMHMGVESLVYELISFKTMLYVFLRIAQTRTGASQLVQNDIFTIFKSLKFISIDPDLGMDLRLRPQGDGNKFELNFSLDHNLTFSGDPDDGISYFEFLIPAFQVINAILLAMGPSYKPTVIQAKDLMRHFRVLIVGVLKRDVLLAEKKKTNYTAGLHQLIELFTLLDTLVTQSEE</sequence>
<dbReference type="GO" id="GO:0006999">
    <property type="term" value="P:nuclear pore organization"/>
    <property type="evidence" value="ECO:0007669"/>
    <property type="project" value="TreeGrafter"/>
</dbReference>
<dbReference type="Pfam" id="PF11894">
    <property type="entry name" value="Nup192"/>
    <property type="match status" value="1"/>
</dbReference>
<evidence type="ECO:0008006" key="7">
    <source>
        <dbReference type="Google" id="ProtNLM"/>
    </source>
</evidence>
<dbReference type="FunCoup" id="A5DD78">
    <property type="interactions" value="181"/>
</dbReference>